<dbReference type="InterPro" id="IPR043917">
    <property type="entry name" value="DUF5753"/>
</dbReference>
<name>A0A4Q7L2D3_9PSEU</name>
<dbReference type="SMART" id="SM00530">
    <property type="entry name" value="HTH_XRE"/>
    <property type="match status" value="1"/>
</dbReference>
<dbReference type="Pfam" id="PF13560">
    <property type="entry name" value="HTH_31"/>
    <property type="match status" value="1"/>
</dbReference>
<evidence type="ECO:0000256" key="1">
    <source>
        <dbReference type="SAM" id="MobiDB-lite"/>
    </source>
</evidence>
<dbReference type="OrthoDB" id="3672921at2"/>
<dbReference type="SUPFAM" id="SSF47413">
    <property type="entry name" value="lambda repressor-like DNA-binding domains"/>
    <property type="match status" value="1"/>
</dbReference>
<sequence>MSEREIAARDRAVGAELRRWREHAGFEARDLARALNCSPSKVSHMERGTRGVSEVDAARYLGHCRPPHQHIDEILEFFHEHSGYWVQHHGIELADSLRSLIALETTASAIVCYEFGVVPGLLQTEDYTRALAIESGLTPEKAESCVVVRRQRQALLARRMPPWSTFFIHENALRMAVGSRAAMNEQLLHLVFTGSRQRVQIRVVPTSSSAHSGLRGPFQSMAYRIGHPVVCLDSEVVTVLVDRSEAVKRYRSITRHLETVALNEGQSRSWLAQMASEYERPREAPDEHVDAGCPLAQEQL</sequence>
<dbReference type="PROSITE" id="PS50943">
    <property type="entry name" value="HTH_CROC1"/>
    <property type="match status" value="1"/>
</dbReference>
<dbReference type="RefSeq" id="WP_130343504.1">
    <property type="nucleotide sequence ID" value="NZ_SGWQ01000002.1"/>
</dbReference>
<dbReference type="EMBL" id="SGWQ01000002">
    <property type="protein sequence ID" value="RZS43699.1"/>
    <property type="molecule type" value="Genomic_DNA"/>
</dbReference>
<proteinExistence type="predicted"/>
<gene>
    <name evidence="3" type="ORF">EV193_102680</name>
</gene>
<evidence type="ECO:0000313" key="4">
    <source>
        <dbReference type="Proteomes" id="UP000294257"/>
    </source>
</evidence>
<dbReference type="Gene3D" id="1.10.260.40">
    <property type="entry name" value="lambda repressor-like DNA-binding domains"/>
    <property type="match status" value="1"/>
</dbReference>
<comment type="caution">
    <text evidence="3">The sequence shown here is derived from an EMBL/GenBank/DDBJ whole genome shotgun (WGS) entry which is preliminary data.</text>
</comment>
<accession>A0A4Q7L2D3</accession>
<feature type="compositionally biased region" description="Basic and acidic residues" evidence="1">
    <location>
        <begin position="278"/>
        <end position="290"/>
    </location>
</feature>
<reference evidence="3 4" key="1">
    <citation type="submission" date="2019-02" db="EMBL/GenBank/DDBJ databases">
        <title>Genomic Encyclopedia of Type Strains, Phase IV (KMG-IV): sequencing the most valuable type-strain genomes for metagenomic binning, comparative biology and taxonomic classification.</title>
        <authorList>
            <person name="Goeker M."/>
        </authorList>
    </citation>
    <scope>NUCLEOTIDE SEQUENCE [LARGE SCALE GENOMIC DNA]</scope>
    <source>
        <strain evidence="3 4">DSM 101727</strain>
    </source>
</reference>
<dbReference type="Proteomes" id="UP000294257">
    <property type="component" value="Unassembled WGS sequence"/>
</dbReference>
<protein>
    <submittedName>
        <fullName evidence="3">Helix-turn-helix protein</fullName>
    </submittedName>
</protein>
<dbReference type="AlphaFoldDB" id="A0A4Q7L2D3"/>
<dbReference type="CDD" id="cd00093">
    <property type="entry name" value="HTH_XRE"/>
    <property type="match status" value="1"/>
</dbReference>
<dbReference type="InterPro" id="IPR010982">
    <property type="entry name" value="Lambda_DNA-bd_dom_sf"/>
</dbReference>
<dbReference type="InterPro" id="IPR001387">
    <property type="entry name" value="Cro/C1-type_HTH"/>
</dbReference>
<dbReference type="GO" id="GO:0003677">
    <property type="term" value="F:DNA binding"/>
    <property type="evidence" value="ECO:0007669"/>
    <property type="project" value="InterPro"/>
</dbReference>
<feature type="domain" description="HTH cro/C1-type" evidence="2">
    <location>
        <begin position="17"/>
        <end position="53"/>
    </location>
</feature>
<evidence type="ECO:0000313" key="3">
    <source>
        <dbReference type="EMBL" id="RZS43699.1"/>
    </source>
</evidence>
<dbReference type="Pfam" id="PF19054">
    <property type="entry name" value="DUF5753"/>
    <property type="match status" value="1"/>
</dbReference>
<keyword evidence="4" id="KW-1185">Reference proteome</keyword>
<evidence type="ECO:0000259" key="2">
    <source>
        <dbReference type="PROSITE" id="PS50943"/>
    </source>
</evidence>
<organism evidence="3 4">
    <name type="scientific">Herbihabitans rhizosphaerae</name>
    <dbReference type="NCBI Taxonomy" id="1872711"/>
    <lineage>
        <taxon>Bacteria</taxon>
        <taxon>Bacillati</taxon>
        <taxon>Actinomycetota</taxon>
        <taxon>Actinomycetes</taxon>
        <taxon>Pseudonocardiales</taxon>
        <taxon>Pseudonocardiaceae</taxon>
        <taxon>Herbihabitans</taxon>
    </lineage>
</organism>
<feature type="region of interest" description="Disordered" evidence="1">
    <location>
        <begin position="278"/>
        <end position="300"/>
    </location>
</feature>